<dbReference type="PROSITE" id="PS00501">
    <property type="entry name" value="SPASE_I_1"/>
    <property type="match status" value="1"/>
</dbReference>
<dbReference type="InterPro" id="IPR019758">
    <property type="entry name" value="Pept_S26A_signal_pept_1_CS"/>
</dbReference>
<keyword evidence="8 12" id="KW-0378">Hydrolase</keyword>
<dbReference type="InterPro" id="IPR036286">
    <property type="entry name" value="LexA/Signal_pep-like_sf"/>
</dbReference>
<dbReference type="InterPro" id="IPR019757">
    <property type="entry name" value="Pept_S26A_signal_pept_1_Lys-AS"/>
</dbReference>
<dbReference type="STRING" id="240302.BN982_02252"/>
<evidence type="ECO:0000256" key="1">
    <source>
        <dbReference type="ARBA" id="ARBA00000677"/>
    </source>
</evidence>
<dbReference type="NCBIfam" id="TIGR02227">
    <property type="entry name" value="sigpep_I_bact"/>
    <property type="match status" value="1"/>
</dbReference>
<evidence type="ECO:0000256" key="13">
    <source>
        <dbReference type="RuleBase" id="RU362042"/>
    </source>
</evidence>
<dbReference type="GO" id="GO:0005886">
    <property type="term" value="C:plasma membrane"/>
    <property type="evidence" value="ECO:0007669"/>
    <property type="project" value="UniProtKB-SubCell"/>
</dbReference>
<keyword evidence="6 12" id="KW-0645">Protease</keyword>
<dbReference type="PANTHER" id="PTHR43390">
    <property type="entry name" value="SIGNAL PEPTIDASE I"/>
    <property type="match status" value="1"/>
</dbReference>
<dbReference type="PROSITE" id="PS00760">
    <property type="entry name" value="SPASE_I_2"/>
    <property type="match status" value="1"/>
</dbReference>
<dbReference type="GO" id="GO:0004252">
    <property type="term" value="F:serine-type endopeptidase activity"/>
    <property type="evidence" value="ECO:0007669"/>
    <property type="project" value="InterPro"/>
</dbReference>
<dbReference type="InterPro" id="IPR000223">
    <property type="entry name" value="Pept_S26A_signal_pept_1"/>
</dbReference>
<dbReference type="FunFam" id="2.10.109.10:FF:000008">
    <property type="entry name" value="Signal peptidase I"/>
    <property type="match status" value="1"/>
</dbReference>
<dbReference type="SUPFAM" id="SSF51306">
    <property type="entry name" value="LexA/Signal peptidase"/>
    <property type="match status" value="1"/>
</dbReference>
<dbReference type="GO" id="GO:0009003">
    <property type="term" value="F:signal peptidase activity"/>
    <property type="evidence" value="ECO:0007669"/>
    <property type="project" value="UniProtKB-EC"/>
</dbReference>
<keyword evidence="10" id="KW-0472">Membrane</keyword>
<evidence type="ECO:0000256" key="9">
    <source>
        <dbReference type="ARBA" id="ARBA00022989"/>
    </source>
</evidence>
<dbReference type="AlphaFoldDB" id="A0A1I3V6E6"/>
<dbReference type="InterPro" id="IPR019756">
    <property type="entry name" value="Pept_S26A_signal_pept_1_Ser-AS"/>
</dbReference>
<dbReference type="eggNOG" id="COG0681">
    <property type="taxonomic scope" value="Bacteria"/>
</dbReference>
<evidence type="ECO:0000256" key="3">
    <source>
        <dbReference type="ARBA" id="ARBA00009370"/>
    </source>
</evidence>
<gene>
    <name evidence="15" type="ORF">SAMN04487936_105156</name>
</gene>
<dbReference type="PANTHER" id="PTHR43390:SF1">
    <property type="entry name" value="CHLOROPLAST PROCESSING PEPTIDASE"/>
    <property type="match status" value="1"/>
</dbReference>
<dbReference type="PROSITE" id="PS00761">
    <property type="entry name" value="SPASE_I_3"/>
    <property type="match status" value="1"/>
</dbReference>
<keyword evidence="9" id="KW-1133">Transmembrane helix</keyword>
<dbReference type="EC" id="3.4.21.89" evidence="4 12"/>
<evidence type="ECO:0000256" key="5">
    <source>
        <dbReference type="ARBA" id="ARBA00022475"/>
    </source>
</evidence>
<evidence type="ECO:0000313" key="15">
    <source>
        <dbReference type="EMBL" id="SFJ90710.1"/>
    </source>
</evidence>
<dbReference type="CDD" id="cd06530">
    <property type="entry name" value="S26_SPase_I"/>
    <property type="match status" value="1"/>
</dbReference>
<evidence type="ECO:0000256" key="7">
    <source>
        <dbReference type="ARBA" id="ARBA00022692"/>
    </source>
</evidence>
<name>A0A1I3V6E6_HALDA</name>
<dbReference type="PROSITE" id="PS50003">
    <property type="entry name" value="PH_DOMAIN"/>
    <property type="match status" value="1"/>
</dbReference>
<dbReference type="Pfam" id="PF10502">
    <property type="entry name" value="Peptidase_S26"/>
    <property type="match status" value="1"/>
</dbReference>
<dbReference type="GO" id="GO:0006465">
    <property type="term" value="P:signal peptide processing"/>
    <property type="evidence" value="ECO:0007669"/>
    <property type="project" value="InterPro"/>
</dbReference>
<feature type="active site" evidence="11">
    <location>
        <position position="82"/>
    </location>
</feature>
<evidence type="ECO:0000256" key="10">
    <source>
        <dbReference type="ARBA" id="ARBA00023136"/>
    </source>
</evidence>
<comment type="subcellular location">
    <subcellularLocation>
        <location evidence="2">Cell membrane</location>
        <topology evidence="2">Single-pass type II membrane protein</topology>
    </subcellularLocation>
    <subcellularLocation>
        <location evidence="13">Membrane</location>
        <topology evidence="13">Single-pass type II membrane protein</topology>
    </subcellularLocation>
</comment>
<evidence type="ECO:0000256" key="11">
    <source>
        <dbReference type="PIRSR" id="PIRSR600223-1"/>
    </source>
</evidence>
<organism evidence="15 16">
    <name type="scientific">Halobacillus dabanensis</name>
    <dbReference type="NCBI Taxonomy" id="240302"/>
    <lineage>
        <taxon>Bacteria</taxon>
        <taxon>Bacillati</taxon>
        <taxon>Bacillota</taxon>
        <taxon>Bacilli</taxon>
        <taxon>Bacillales</taxon>
        <taxon>Bacillaceae</taxon>
        <taxon>Halobacillus</taxon>
    </lineage>
</organism>
<keyword evidence="5" id="KW-1003">Cell membrane</keyword>
<dbReference type="PRINTS" id="PR00727">
    <property type="entry name" value="LEADERPTASE"/>
</dbReference>
<evidence type="ECO:0000256" key="6">
    <source>
        <dbReference type="ARBA" id="ARBA00022670"/>
    </source>
</evidence>
<keyword evidence="7" id="KW-0812">Transmembrane</keyword>
<reference evidence="16" key="1">
    <citation type="submission" date="2016-10" db="EMBL/GenBank/DDBJ databases">
        <authorList>
            <person name="Varghese N."/>
            <person name="Submissions S."/>
        </authorList>
    </citation>
    <scope>NUCLEOTIDE SEQUENCE [LARGE SCALE GENOMIC DNA]</scope>
    <source>
        <strain evidence="16">CGMCC 1.3704</strain>
    </source>
</reference>
<dbReference type="InterPro" id="IPR001849">
    <property type="entry name" value="PH_domain"/>
</dbReference>
<evidence type="ECO:0000256" key="2">
    <source>
        <dbReference type="ARBA" id="ARBA00004401"/>
    </source>
</evidence>
<sequence>MRLSEQSKKEWLEWLKAIAVAITLAFILRTFFFATSIVEGASMDPTLQNGERVMFNKIVYYIDEPARGDIVIIERPVKSYVKRVIGQPGDTVEIREHELYVNGEKETQGYLTEEAASATRDFGPVEVPEGKYFVMGDNRSISKDSRNGLGFVEEEEIIGRTELVIYPLNQWGLTN</sequence>
<evidence type="ECO:0000313" key="16">
    <source>
        <dbReference type="Proteomes" id="UP000183557"/>
    </source>
</evidence>
<dbReference type="EMBL" id="FOSB01000005">
    <property type="protein sequence ID" value="SFJ90710.1"/>
    <property type="molecule type" value="Genomic_DNA"/>
</dbReference>
<comment type="similarity">
    <text evidence="3 13">Belongs to the peptidase S26 family.</text>
</comment>
<proteinExistence type="inferred from homology"/>
<evidence type="ECO:0000256" key="8">
    <source>
        <dbReference type="ARBA" id="ARBA00022801"/>
    </source>
</evidence>
<dbReference type="Gene3D" id="2.10.109.10">
    <property type="entry name" value="Umud Fragment, subunit A"/>
    <property type="match status" value="1"/>
</dbReference>
<feature type="active site" evidence="11">
    <location>
        <position position="42"/>
    </location>
</feature>
<evidence type="ECO:0000259" key="14">
    <source>
        <dbReference type="PROSITE" id="PS50003"/>
    </source>
</evidence>
<keyword evidence="16" id="KW-1185">Reference proteome</keyword>
<feature type="domain" description="PH" evidence="14">
    <location>
        <begin position="1"/>
        <end position="23"/>
    </location>
</feature>
<dbReference type="InterPro" id="IPR019533">
    <property type="entry name" value="Peptidase_S26"/>
</dbReference>
<comment type="catalytic activity">
    <reaction evidence="1 12">
        <text>Cleavage of hydrophobic, N-terminal signal or leader sequences from secreted and periplasmic proteins.</text>
        <dbReference type="EC" id="3.4.21.89"/>
    </reaction>
</comment>
<evidence type="ECO:0000256" key="4">
    <source>
        <dbReference type="ARBA" id="ARBA00013208"/>
    </source>
</evidence>
<evidence type="ECO:0000256" key="12">
    <source>
        <dbReference type="RuleBase" id="RU003993"/>
    </source>
</evidence>
<protein>
    <recommendedName>
        <fullName evidence="4 12">Signal peptidase I</fullName>
        <ecNumber evidence="4 12">3.4.21.89</ecNumber>
    </recommendedName>
</protein>
<dbReference type="Proteomes" id="UP000183557">
    <property type="component" value="Unassembled WGS sequence"/>
</dbReference>
<accession>A0A1I3V6E6</accession>